<protein>
    <submittedName>
        <fullName evidence="1">Uncharacterized protein</fullName>
    </submittedName>
</protein>
<accession>B9F760</accession>
<dbReference type="AlphaFoldDB" id="B9F760"/>
<proteinExistence type="predicted"/>
<evidence type="ECO:0000313" key="1">
    <source>
        <dbReference type="EMBL" id="EEE58740.1"/>
    </source>
</evidence>
<reference evidence="1" key="1">
    <citation type="journal article" date="2005" name="PLoS Biol.">
        <title>The genomes of Oryza sativa: a history of duplications.</title>
        <authorList>
            <person name="Yu J."/>
            <person name="Wang J."/>
            <person name="Lin W."/>
            <person name="Li S."/>
            <person name="Li H."/>
            <person name="Zhou J."/>
            <person name="Ni P."/>
            <person name="Dong W."/>
            <person name="Hu S."/>
            <person name="Zeng C."/>
            <person name="Zhang J."/>
            <person name="Zhang Y."/>
            <person name="Li R."/>
            <person name="Xu Z."/>
            <person name="Li S."/>
            <person name="Li X."/>
            <person name="Zheng H."/>
            <person name="Cong L."/>
            <person name="Lin L."/>
            <person name="Yin J."/>
            <person name="Geng J."/>
            <person name="Li G."/>
            <person name="Shi J."/>
            <person name="Liu J."/>
            <person name="Lv H."/>
            <person name="Li J."/>
            <person name="Wang J."/>
            <person name="Deng Y."/>
            <person name="Ran L."/>
            <person name="Shi X."/>
            <person name="Wang X."/>
            <person name="Wu Q."/>
            <person name="Li C."/>
            <person name="Ren X."/>
            <person name="Wang J."/>
            <person name="Wang X."/>
            <person name="Li D."/>
            <person name="Liu D."/>
            <person name="Zhang X."/>
            <person name="Ji Z."/>
            <person name="Zhao W."/>
            <person name="Sun Y."/>
            <person name="Zhang Z."/>
            <person name="Bao J."/>
            <person name="Han Y."/>
            <person name="Dong L."/>
            <person name="Ji J."/>
            <person name="Chen P."/>
            <person name="Wu S."/>
            <person name="Liu J."/>
            <person name="Xiao Y."/>
            <person name="Bu D."/>
            <person name="Tan J."/>
            <person name="Yang L."/>
            <person name="Ye C."/>
            <person name="Zhang J."/>
            <person name="Xu J."/>
            <person name="Zhou Y."/>
            <person name="Yu Y."/>
            <person name="Zhang B."/>
            <person name="Zhuang S."/>
            <person name="Wei H."/>
            <person name="Liu B."/>
            <person name="Lei M."/>
            <person name="Yu H."/>
            <person name="Li Y."/>
            <person name="Xu H."/>
            <person name="Wei S."/>
            <person name="He X."/>
            <person name="Fang L."/>
            <person name="Zhang Z."/>
            <person name="Zhang Y."/>
            <person name="Huang X."/>
            <person name="Su Z."/>
            <person name="Tong W."/>
            <person name="Li J."/>
            <person name="Tong Z."/>
            <person name="Li S."/>
            <person name="Ye J."/>
            <person name="Wang L."/>
            <person name="Fang L."/>
            <person name="Lei T."/>
            <person name="Chen C."/>
            <person name="Chen H."/>
            <person name="Xu Z."/>
            <person name="Li H."/>
            <person name="Huang H."/>
            <person name="Zhang F."/>
            <person name="Xu H."/>
            <person name="Li N."/>
            <person name="Zhao C."/>
            <person name="Li S."/>
            <person name="Dong L."/>
            <person name="Huang Y."/>
            <person name="Li L."/>
            <person name="Xi Y."/>
            <person name="Qi Q."/>
            <person name="Li W."/>
            <person name="Zhang B."/>
            <person name="Hu W."/>
            <person name="Zhang Y."/>
            <person name="Tian X."/>
            <person name="Jiao Y."/>
            <person name="Liang X."/>
            <person name="Jin J."/>
            <person name="Gao L."/>
            <person name="Zheng W."/>
            <person name="Hao B."/>
            <person name="Liu S."/>
            <person name="Wang W."/>
            <person name="Yuan L."/>
            <person name="Cao M."/>
            <person name="McDermott J."/>
            <person name="Samudrala R."/>
            <person name="Wang J."/>
            <person name="Wong G.K."/>
            <person name="Yang H."/>
        </authorList>
    </citation>
    <scope>NUCLEOTIDE SEQUENCE [LARGE SCALE GENOMIC DNA]</scope>
</reference>
<organism evidence="1">
    <name type="scientific">Oryza sativa subsp. japonica</name>
    <name type="common">Rice</name>
    <dbReference type="NCBI Taxonomy" id="39947"/>
    <lineage>
        <taxon>Eukaryota</taxon>
        <taxon>Viridiplantae</taxon>
        <taxon>Streptophyta</taxon>
        <taxon>Embryophyta</taxon>
        <taxon>Tracheophyta</taxon>
        <taxon>Spermatophyta</taxon>
        <taxon>Magnoliopsida</taxon>
        <taxon>Liliopsida</taxon>
        <taxon>Poales</taxon>
        <taxon>Poaceae</taxon>
        <taxon>BOP clade</taxon>
        <taxon>Oryzoideae</taxon>
        <taxon>Oryzeae</taxon>
        <taxon>Oryzinae</taxon>
        <taxon>Oryza</taxon>
        <taxon>Oryza sativa</taxon>
    </lineage>
</organism>
<dbReference type="EMBL" id="CM000140">
    <property type="protein sequence ID" value="EEE58740.1"/>
    <property type="molecule type" value="Genomic_DNA"/>
</dbReference>
<dbReference type="Proteomes" id="UP000007752">
    <property type="component" value="Chromosome 3"/>
</dbReference>
<reference evidence="1" key="2">
    <citation type="submission" date="2008-12" db="EMBL/GenBank/DDBJ databases">
        <title>Improved gene annotation of the rice (Oryza sativa) genomes.</title>
        <authorList>
            <person name="Wang J."/>
            <person name="Li R."/>
            <person name="Fan W."/>
            <person name="Huang Q."/>
            <person name="Zhang J."/>
            <person name="Zhou Y."/>
            <person name="Hu Y."/>
            <person name="Zi S."/>
            <person name="Li J."/>
            <person name="Ni P."/>
            <person name="Zheng H."/>
            <person name="Zhang Y."/>
            <person name="Zhao M."/>
            <person name="Hao Q."/>
            <person name="McDermott J."/>
            <person name="Samudrala R."/>
            <person name="Kristiansen K."/>
            <person name="Wong G.K.-S."/>
        </authorList>
    </citation>
    <scope>NUCLEOTIDE SEQUENCE</scope>
</reference>
<sequence>MAATASCGVQGFEVACSLRDPAPASTAVASIGVCHRASVGDDVLRDLIPASTVGLRDLRPCAACVACDSARSSLGVDGHGGRLRWR</sequence>
<gene>
    <name evidence="1" type="ORF">OsJ_10225</name>
</gene>
<name>B9F760_ORYSJ</name>